<dbReference type="Proteomes" id="UP000008068">
    <property type="component" value="Unassembled WGS sequence"/>
</dbReference>
<name>G0NL75_CAEBE</name>
<evidence type="ECO:0000313" key="1">
    <source>
        <dbReference type="EMBL" id="EGT33254.1"/>
    </source>
</evidence>
<organism evidence="2">
    <name type="scientific">Caenorhabditis brenneri</name>
    <name type="common">Nematode worm</name>
    <dbReference type="NCBI Taxonomy" id="135651"/>
    <lineage>
        <taxon>Eukaryota</taxon>
        <taxon>Metazoa</taxon>
        <taxon>Ecdysozoa</taxon>
        <taxon>Nematoda</taxon>
        <taxon>Chromadorea</taxon>
        <taxon>Rhabditida</taxon>
        <taxon>Rhabditina</taxon>
        <taxon>Rhabditomorpha</taxon>
        <taxon>Rhabditoidea</taxon>
        <taxon>Rhabditidae</taxon>
        <taxon>Peloderinae</taxon>
        <taxon>Caenorhabditis</taxon>
    </lineage>
</organism>
<dbReference type="EMBL" id="GL379904">
    <property type="protein sequence ID" value="EGT33254.1"/>
    <property type="molecule type" value="Genomic_DNA"/>
</dbReference>
<proteinExistence type="predicted"/>
<evidence type="ECO:0000313" key="2">
    <source>
        <dbReference type="Proteomes" id="UP000008068"/>
    </source>
</evidence>
<dbReference type="AlphaFoldDB" id="G0NL75"/>
<keyword evidence="2" id="KW-1185">Reference proteome</keyword>
<reference evidence="2" key="1">
    <citation type="submission" date="2011-07" db="EMBL/GenBank/DDBJ databases">
        <authorList>
            <consortium name="Caenorhabditis brenneri Sequencing and Analysis Consortium"/>
            <person name="Wilson R.K."/>
        </authorList>
    </citation>
    <scope>NUCLEOTIDE SEQUENCE [LARGE SCALE GENOMIC DNA]</scope>
    <source>
        <strain evidence="2">PB2801</strain>
    </source>
</reference>
<gene>
    <name evidence="1" type="ORF">CAEBREN_07431</name>
</gene>
<sequence length="137" mass="15472">MNTEPTSMTTTELYVGCSFALPLDLQVSNGAVPIYSKEEDDWGMCHSRLMLGRSVMFAMYDRLTKMCNVYGVVPVELTPIPVSWKLPDGWRTQLWRSIEPCRGGDENKAKGIYTLTTGESFQVIQISNQDIKFKPIV</sequence>
<dbReference type="HOGENOM" id="CLU_1751301_0_0_1"/>
<protein>
    <submittedName>
        <fullName evidence="1">Uncharacterized protein</fullName>
    </submittedName>
</protein>
<accession>G0NL75</accession>
<dbReference type="InParanoid" id="G0NL75"/>